<dbReference type="InterPro" id="IPR013159">
    <property type="entry name" value="DnaA_C"/>
</dbReference>
<organism evidence="15 16">
    <name type="scientific">Slackia piriformis YIT 12062</name>
    <dbReference type="NCBI Taxonomy" id="742818"/>
    <lineage>
        <taxon>Bacteria</taxon>
        <taxon>Bacillati</taxon>
        <taxon>Actinomycetota</taxon>
        <taxon>Coriobacteriia</taxon>
        <taxon>Eggerthellales</taxon>
        <taxon>Eggerthellaceae</taxon>
        <taxon>Slackia</taxon>
    </lineage>
</organism>
<dbReference type="GO" id="GO:0003688">
    <property type="term" value="F:DNA replication origin binding"/>
    <property type="evidence" value="ECO:0007669"/>
    <property type="project" value="UniProtKB-UniRule"/>
</dbReference>
<comment type="domain">
    <text evidence="8">Domain I is involved in oligomerization and binding regulators, domain II is flexibile and of varying length in different bacteria, domain III forms the AAA+ region, while domain IV binds dsDNA.</text>
</comment>
<dbReference type="PROSITE" id="PS01008">
    <property type="entry name" value="DNAA"/>
    <property type="match status" value="1"/>
</dbReference>
<evidence type="ECO:0000256" key="1">
    <source>
        <dbReference type="ARBA" id="ARBA00006583"/>
    </source>
</evidence>
<evidence type="ECO:0000256" key="7">
    <source>
        <dbReference type="ARBA" id="ARBA00023125"/>
    </source>
</evidence>
<evidence type="ECO:0000256" key="3">
    <source>
        <dbReference type="ARBA" id="ARBA00022705"/>
    </source>
</evidence>
<feature type="compositionally biased region" description="Pro residues" evidence="12">
    <location>
        <begin position="106"/>
        <end position="117"/>
    </location>
</feature>
<keyword evidence="4 8" id="KW-0547">Nucleotide-binding</keyword>
<dbReference type="Pfam" id="PF00308">
    <property type="entry name" value="Bac_DnaA"/>
    <property type="match status" value="1"/>
</dbReference>
<keyword evidence="6 8" id="KW-0446">Lipid-binding</keyword>
<dbReference type="Proteomes" id="UP000006069">
    <property type="component" value="Unassembled WGS sequence"/>
</dbReference>
<dbReference type="InterPro" id="IPR027417">
    <property type="entry name" value="P-loop_NTPase"/>
</dbReference>
<keyword evidence="5 8" id="KW-0067">ATP-binding</keyword>
<evidence type="ECO:0000259" key="13">
    <source>
        <dbReference type="SMART" id="SM00382"/>
    </source>
</evidence>
<dbReference type="CDD" id="cd06571">
    <property type="entry name" value="Bac_DnaA_C"/>
    <property type="match status" value="1"/>
</dbReference>
<dbReference type="GO" id="GO:0006270">
    <property type="term" value="P:DNA replication initiation"/>
    <property type="evidence" value="ECO:0007669"/>
    <property type="project" value="UniProtKB-UniRule"/>
</dbReference>
<dbReference type="PRINTS" id="PR00051">
    <property type="entry name" value="DNAA"/>
</dbReference>
<dbReference type="InterPro" id="IPR020591">
    <property type="entry name" value="Chromosome_initiator_DnaA-like"/>
</dbReference>
<dbReference type="Gene3D" id="3.40.50.300">
    <property type="entry name" value="P-loop containing nucleotide triphosphate hydrolases"/>
    <property type="match status" value="1"/>
</dbReference>
<dbReference type="eggNOG" id="COG0593">
    <property type="taxonomic scope" value="Bacteria"/>
</dbReference>
<sequence length="601" mass="66916">MVDSSNLYETWQLVCAQVKSYDTVNAIQVDAFFGRLQPQAISDGFLIVTADTAFIKDQVERRFLTTIQQALKDLFGIDYLVEIEVDPTAGQPLVTAQAAPAQTVPPAAPHAPYPSAPAPQNAAPQPAQPIFATPPVDATTSPTPYAPQAQPTAEQPAAPAPTYVPTPESPAANNANQTVAAQESISPAQNHAAEQTNPVDRMPSFMPEEDSSFEEFMMENANIAKPERMEGSREDQQNTNREQGKRGVNSALASSLTFETFVVGNSNRLAYSMAVAVAEEPGKKNLNPLFIYGRSGLGKTHLLRAIQNYILTTNEHMHVVYIDSAEFLSDYTAAVAAHDKNKDSYQNFQNRYLDADVLLIDDVQYFQGKSATVDIVFQLFNKLTDMGKQVVLSADRAPKMIDIDERYTSRFNSGGTYDIQPPEVETKLGIIKGFIEEYRTSENAYDLYVPEDIQMYIAEISSSNVRELKSAVTKVISQITYFDNPDISLADVRSLLENHFSSGAMKRLDVGSIQHEVERYYKVSHADLVGKKRSRNIAYARQVAMYLCRQMLDIPYNDIGKKFDRDHSSVMYSVGQVEEKLTKSRDLQEELELIIKNIREN</sequence>
<feature type="region of interest" description="Domain IV, binds dsDNA" evidence="8">
    <location>
        <begin position="480"/>
        <end position="601"/>
    </location>
</feature>
<feature type="binding site" evidence="8">
    <location>
        <position position="300"/>
    </location>
    <ligand>
        <name>ATP</name>
        <dbReference type="ChEBI" id="CHEBI:30616"/>
    </ligand>
</feature>
<dbReference type="RefSeq" id="WP_009139819.1">
    <property type="nucleotide sequence ID" value="NZ_JH815199.1"/>
</dbReference>
<dbReference type="SUPFAM" id="SSF52540">
    <property type="entry name" value="P-loop containing nucleoside triphosphate hydrolases"/>
    <property type="match status" value="1"/>
</dbReference>
<dbReference type="CDD" id="cd00009">
    <property type="entry name" value="AAA"/>
    <property type="match status" value="1"/>
</dbReference>
<feature type="domain" description="Chromosomal replication initiator DnaA C-terminal" evidence="14">
    <location>
        <begin position="509"/>
        <end position="577"/>
    </location>
</feature>
<dbReference type="GO" id="GO:0005737">
    <property type="term" value="C:cytoplasm"/>
    <property type="evidence" value="ECO:0007669"/>
    <property type="project" value="UniProtKB-SubCell"/>
</dbReference>
<keyword evidence="16" id="KW-1185">Reference proteome</keyword>
<dbReference type="InterPro" id="IPR003593">
    <property type="entry name" value="AAA+_ATPase"/>
</dbReference>
<evidence type="ECO:0000256" key="2">
    <source>
        <dbReference type="ARBA" id="ARBA00022490"/>
    </source>
</evidence>
<dbReference type="PANTHER" id="PTHR30050:SF2">
    <property type="entry name" value="CHROMOSOMAL REPLICATION INITIATOR PROTEIN DNAA"/>
    <property type="match status" value="1"/>
</dbReference>
<evidence type="ECO:0000256" key="4">
    <source>
        <dbReference type="ARBA" id="ARBA00022741"/>
    </source>
</evidence>
<keyword evidence="2 8" id="KW-0963">Cytoplasm</keyword>
<dbReference type="GO" id="GO:0005524">
    <property type="term" value="F:ATP binding"/>
    <property type="evidence" value="ECO:0007669"/>
    <property type="project" value="UniProtKB-UniRule"/>
</dbReference>
<dbReference type="InParanoid" id="K0YI77"/>
<feature type="binding site" evidence="8">
    <location>
        <position position="298"/>
    </location>
    <ligand>
        <name>ATP</name>
        <dbReference type="ChEBI" id="CHEBI:30616"/>
    </ligand>
</feature>
<feature type="compositionally biased region" description="Low complexity" evidence="12">
    <location>
        <begin position="118"/>
        <end position="157"/>
    </location>
</feature>
<dbReference type="GO" id="GO:0006275">
    <property type="term" value="P:regulation of DNA replication"/>
    <property type="evidence" value="ECO:0007669"/>
    <property type="project" value="UniProtKB-UniRule"/>
</dbReference>
<dbReference type="GO" id="GO:0005886">
    <property type="term" value="C:plasma membrane"/>
    <property type="evidence" value="ECO:0007669"/>
    <property type="project" value="TreeGrafter"/>
</dbReference>
<dbReference type="Pfam" id="PF08299">
    <property type="entry name" value="Bac_DnaA_C"/>
    <property type="match status" value="1"/>
</dbReference>
<dbReference type="HOGENOM" id="CLU_026910_3_1_11"/>
<feature type="binding site" evidence="8">
    <location>
        <position position="299"/>
    </location>
    <ligand>
        <name>ATP</name>
        <dbReference type="ChEBI" id="CHEBI:30616"/>
    </ligand>
</feature>
<dbReference type="FunCoup" id="K0YI77">
    <property type="interactions" value="74"/>
</dbReference>
<evidence type="ECO:0000313" key="16">
    <source>
        <dbReference type="Proteomes" id="UP000006069"/>
    </source>
</evidence>
<comment type="similarity">
    <text evidence="1 8 11">Belongs to the DnaA family.</text>
</comment>
<dbReference type="SUPFAM" id="SSF48295">
    <property type="entry name" value="TrpR-like"/>
    <property type="match status" value="1"/>
</dbReference>
<dbReference type="NCBIfam" id="TIGR00362">
    <property type="entry name" value="DnaA"/>
    <property type="match status" value="1"/>
</dbReference>
<proteinExistence type="inferred from homology"/>
<evidence type="ECO:0000256" key="5">
    <source>
        <dbReference type="ARBA" id="ARBA00022840"/>
    </source>
</evidence>
<dbReference type="AlphaFoldDB" id="K0YI77"/>
<feature type="region of interest" description="Domain I, interacts with DnaA modulators" evidence="8">
    <location>
        <begin position="1"/>
        <end position="158"/>
    </location>
</feature>
<dbReference type="Gene3D" id="1.10.8.60">
    <property type="match status" value="1"/>
</dbReference>
<evidence type="ECO:0000256" key="9">
    <source>
        <dbReference type="NCBIfam" id="TIGR00362"/>
    </source>
</evidence>
<dbReference type="SMART" id="SM00760">
    <property type="entry name" value="Bac_DnaA_C"/>
    <property type="match status" value="1"/>
</dbReference>
<evidence type="ECO:0000256" key="12">
    <source>
        <dbReference type="SAM" id="MobiDB-lite"/>
    </source>
</evidence>
<reference evidence="15 16" key="1">
    <citation type="submission" date="2012-08" db="EMBL/GenBank/DDBJ databases">
        <title>The Genome Sequence of Slackia piriformis YIT 12062.</title>
        <authorList>
            <consortium name="The Broad Institute Genome Sequencing Platform"/>
            <person name="Earl A."/>
            <person name="Ward D."/>
            <person name="Feldgarden M."/>
            <person name="Gevers D."/>
            <person name="Morotomi M."/>
            <person name="Walker B."/>
            <person name="Young S.K."/>
            <person name="Zeng Q."/>
            <person name="Gargeya S."/>
            <person name="Fitzgerald M."/>
            <person name="Haas B."/>
            <person name="Abouelleil A."/>
            <person name="Alvarado L."/>
            <person name="Arachchi H.M."/>
            <person name="Berlin A.M."/>
            <person name="Chapman S.B."/>
            <person name="Goldberg J."/>
            <person name="Griggs A."/>
            <person name="Gujja S."/>
            <person name="Hansen M."/>
            <person name="Howarth C."/>
            <person name="Imamovic A."/>
            <person name="Larimer J."/>
            <person name="McCowen C."/>
            <person name="Montmayeur A."/>
            <person name="Murphy C."/>
            <person name="Neiman D."/>
            <person name="Pearson M."/>
            <person name="Priest M."/>
            <person name="Roberts A."/>
            <person name="Saif S."/>
            <person name="Shea T."/>
            <person name="Sisk P."/>
            <person name="Sykes S."/>
            <person name="Wortman J."/>
            <person name="Nusbaum C."/>
            <person name="Birren B."/>
        </authorList>
    </citation>
    <scope>NUCLEOTIDE SEQUENCE [LARGE SCALE GENOMIC DNA]</scope>
    <source>
        <strain evidence="15 16">YIT 12062</strain>
    </source>
</reference>
<feature type="compositionally biased region" description="Low complexity" evidence="12">
    <location>
        <begin position="96"/>
        <end position="105"/>
    </location>
</feature>
<dbReference type="Gene3D" id="3.30.300.180">
    <property type="match status" value="1"/>
</dbReference>
<evidence type="ECO:0000256" key="10">
    <source>
        <dbReference type="RuleBase" id="RU000577"/>
    </source>
</evidence>
<dbReference type="PATRIC" id="fig|742818.3.peg.1721"/>
<feature type="compositionally biased region" description="Pro residues" evidence="12">
    <location>
        <begin position="158"/>
        <end position="168"/>
    </location>
</feature>
<dbReference type="InterPro" id="IPR010921">
    <property type="entry name" value="Trp_repressor/repl_initiator"/>
</dbReference>
<keyword evidence="3 8" id="KW-0235">DNA replication</keyword>
<protein>
    <recommendedName>
        <fullName evidence="8 9">Chromosomal replication initiator protein DnaA</fullName>
    </recommendedName>
</protein>
<dbReference type="HAMAP" id="MF_00377">
    <property type="entry name" value="DnaA_bact"/>
    <property type="match status" value="1"/>
</dbReference>
<feature type="region of interest" description="Disordered" evidence="12">
    <location>
        <begin position="96"/>
        <end position="207"/>
    </location>
</feature>
<comment type="subunit">
    <text evidence="8">Oligomerizes as a right-handed, spiral filament on DNA at oriC.</text>
</comment>
<evidence type="ECO:0000256" key="6">
    <source>
        <dbReference type="ARBA" id="ARBA00023121"/>
    </source>
</evidence>
<evidence type="ECO:0000256" key="8">
    <source>
        <dbReference type="HAMAP-Rule" id="MF_00377"/>
    </source>
</evidence>
<keyword evidence="7 8" id="KW-0238">DNA-binding</keyword>
<feature type="binding site" evidence="8">
    <location>
        <position position="296"/>
    </location>
    <ligand>
        <name>ATP</name>
        <dbReference type="ChEBI" id="CHEBI:30616"/>
    </ligand>
</feature>
<feature type="compositionally biased region" description="Basic and acidic residues" evidence="12">
    <location>
        <begin position="225"/>
        <end position="236"/>
    </location>
</feature>
<comment type="subcellular location">
    <subcellularLocation>
        <location evidence="8">Cytoplasm</location>
    </subcellularLocation>
</comment>
<comment type="caution">
    <text evidence="15">The sequence shown here is derived from an EMBL/GenBank/DDBJ whole genome shotgun (WGS) entry which is preliminary data.</text>
</comment>
<feature type="compositionally biased region" description="Polar residues" evidence="12">
    <location>
        <begin position="177"/>
        <end position="198"/>
    </location>
</feature>
<dbReference type="InterPro" id="IPR018312">
    <property type="entry name" value="Chromosome_initiator_DnaA_CS"/>
</dbReference>
<feature type="region of interest" description="Disordered" evidence="12">
    <location>
        <begin position="224"/>
        <end position="248"/>
    </location>
</feature>
<evidence type="ECO:0000256" key="11">
    <source>
        <dbReference type="RuleBase" id="RU004227"/>
    </source>
</evidence>
<accession>K0YI77</accession>
<comment type="function">
    <text evidence="8 10">Plays an essential role in the initiation and regulation of chromosomal replication. ATP-DnaA binds to the origin of replication (oriC) to initiate formation of the DNA replication initiation complex once per cell cycle. Binds the DnaA box (a 9 base pair repeat at the origin) and separates the double-stranded (ds)DNA. Forms a right-handed helical filament on oriC DNA; dsDNA binds to the exterior of the filament while single-stranded (ss)DNA is stabiized in the filament's interior. The ATP-DnaA-oriC complex binds and stabilizes one strand of the AT-rich DNA unwinding element (DUE), permitting loading of DNA polymerase. After initiation quickly degrades to an ADP-DnaA complex that is not apt for DNA replication. Binds acidic phospholipids.</text>
</comment>
<gene>
    <name evidence="8" type="primary">dnaA</name>
    <name evidence="15" type="ORF">HMPREF9451_01634</name>
</gene>
<comment type="caution">
    <text evidence="8">Lacks conserved residue(s) required for the propagation of feature annotation.</text>
</comment>
<name>K0YI77_9ACTN</name>
<dbReference type="SMART" id="SM00382">
    <property type="entry name" value="AAA"/>
    <property type="match status" value="1"/>
</dbReference>
<feature type="domain" description="AAA+ ATPase" evidence="13">
    <location>
        <begin position="285"/>
        <end position="425"/>
    </location>
</feature>
<evidence type="ECO:0000313" key="15">
    <source>
        <dbReference type="EMBL" id="EJZ83121.1"/>
    </source>
</evidence>
<dbReference type="PANTHER" id="PTHR30050">
    <property type="entry name" value="CHROMOSOMAL REPLICATION INITIATOR PROTEIN DNAA"/>
    <property type="match status" value="1"/>
</dbReference>
<dbReference type="InterPro" id="IPR001957">
    <property type="entry name" value="Chromosome_initiator_DnaA"/>
</dbReference>
<dbReference type="Gene3D" id="1.10.1750.10">
    <property type="match status" value="1"/>
</dbReference>
<dbReference type="InterPro" id="IPR013317">
    <property type="entry name" value="DnaA_dom"/>
</dbReference>
<dbReference type="InterPro" id="IPR038454">
    <property type="entry name" value="DnaA_N_sf"/>
</dbReference>
<dbReference type="EMBL" id="ADMD01000009">
    <property type="protein sequence ID" value="EJZ83121.1"/>
    <property type="molecule type" value="Genomic_DNA"/>
</dbReference>
<evidence type="ECO:0000259" key="14">
    <source>
        <dbReference type="SMART" id="SM00760"/>
    </source>
</evidence>
<dbReference type="GO" id="GO:0008289">
    <property type="term" value="F:lipid binding"/>
    <property type="evidence" value="ECO:0007669"/>
    <property type="project" value="UniProtKB-KW"/>
</dbReference>